<evidence type="ECO:0000313" key="3">
    <source>
        <dbReference type="Proteomes" id="UP000434957"/>
    </source>
</evidence>
<gene>
    <name evidence="2" type="ORF">PR003_g25280</name>
</gene>
<dbReference type="AlphaFoldDB" id="A0A6A4CJT2"/>
<dbReference type="EMBL" id="QXFT01003001">
    <property type="protein sequence ID" value="KAE9290476.1"/>
    <property type="molecule type" value="Genomic_DNA"/>
</dbReference>
<reference evidence="2 3" key="1">
    <citation type="submission" date="2018-08" db="EMBL/GenBank/DDBJ databases">
        <title>Genomic investigation of the strawberry pathogen Phytophthora fragariae indicates pathogenicity is determined by transcriptional variation in three key races.</title>
        <authorList>
            <person name="Adams T.M."/>
            <person name="Armitage A.D."/>
            <person name="Sobczyk M.K."/>
            <person name="Bates H.J."/>
            <person name="Dunwell J.M."/>
            <person name="Nellist C.F."/>
            <person name="Harrison R.J."/>
        </authorList>
    </citation>
    <scope>NUCLEOTIDE SEQUENCE [LARGE SCALE GENOMIC DNA]</scope>
    <source>
        <strain evidence="2 3">SCRP333</strain>
    </source>
</reference>
<feature type="region of interest" description="Disordered" evidence="1">
    <location>
        <begin position="1"/>
        <end position="23"/>
    </location>
</feature>
<organism evidence="2 3">
    <name type="scientific">Phytophthora rubi</name>
    <dbReference type="NCBI Taxonomy" id="129364"/>
    <lineage>
        <taxon>Eukaryota</taxon>
        <taxon>Sar</taxon>
        <taxon>Stramenopiles</taxon>
        <taxon>Oomycota</taxon>
        <taxon>Peronosporomycetes</taxon>
        <taxon>Peronosporales</taxon>
        <taxon>Peronosporaceae</taxon>
        <taxon>Phytophthora</taxon>
    </lineage>
</organism>
<evidence type="ECO:0000256" key="1">
    <source>
        <dbReference type="SAM" id="MobiDB-lite"/>
    </source>
</evidence>
<accession>A0A6A4CJT2</accession>
<dbReference type="Proteomes" id="UP000434957">
    <property type="component" value="Unassembled WGS sequence"/>
</dbReference>
<sequence length="60" mass="6530">MECSQRGAHAPDDAISHSNDLDSMTYDDEDKIANGDIAHICEDMDDELCSSTNPEVNMGV</sequence>
<proteinExistence type="predicted"/>
<evidence type="ECO:0000313" key="2">
    <source>
        <dbReference type="EMBL" id="KAE9290476.1"/>
    </source>
</evidence>
<comment type="caution">
    <text evidence="2">The sequence shown here is derived from an EMBL/GenBank/DDBJ whole genome shotgun (WGS) entry which is preliminary data.</text>
</comment>
<keyword evidence="3" id="KW-1185">Reference proteome</keyword>
<name>A0A6A4CJT2_9STRA</name>
<protein>
    <submittedName>
        <fullName evidence="2">Uncharacterized protein</fullName>
    </submittedName>
</protein>